<dbReference type="PRINTS" id="PR00696">
    <property type="entry name" value="RSOLVASERUVC"/>
</dbReference>
<feature type="binding site" evidence="12">
    <location>
        <position position="83"/>
    </location>
    <ligand>
        <name>Mg(2+)</name>
        <dbReference type="ChEBI" id="CHEBI:18420"/>
        <label>2</label>
    </ligand>
</feature>
<sequence length="191" mass="20477">MSRVPQPSALSPQPPIRILGVDPGSQRTGVGIIDVDATGKSSHVFHTALNLLGHEHFAQRLKQIFDELGAIIAEYQPQEAAIERVFLARNPDSALKLGQARGAAICAIVHGGLGVSEYAAREVKQAVVGTGAGDKTQVQHMVGILLSLKERLQADAADALAIALAHAHTRASVQRIGFDFGQGRRTTWRRR</sequence>
<dbReference type="RefSeq" id="WP_380019156.1">
    <property type="nucleotide sequence ID" value="NZ_JBHSHD010000003.1"/>
</dbReference>
<keyword evidence="6 12" id="KW-0227">DNA damage</keyword>
<evidence type="ECO:0000256" key="12">
    <source>
        <dbReference type="HAMAP-Rule" id="MF_00034"/>
    </source>
</evidence>
<feature type="binding site" evidence="12">
    <location>
        <position position="155"/>
    </location>
    <ligand>
        <name>Mg(2+)</name>
        <dbReference type="ChEBI" id="CHEBI:18420"/>
        <label>1</label>
    </ligand>
</feature>
<evidence type="ECO:0000256" key="7">
    <source>
        <dbReference type="ARBA" id="ARBA00022801"/>
    </source>
</evidence>
<protein>
    <recommendedName>
        <fullName evidence="12 13">Crossover junction endodeoxyribonuclease RuvC</fullName>
        <ecNumber evidence="12 13">3.1.21.10</ecNumber>
    </recommendedName>
    <alternativeName>
        <fullName evidence="12">Holliday junction nuclease RuvC</fullName>
    </alternativeName>
    <alternativeName>
        <fullName evidence="12">Holliday junction resolvase RuvC</fullName>
    </alternativeName>
</protein>
<keyword evidence="2 12" id="KW-0963">Cytoplasm</keyword>
<name>A0ABV9QRH2_9GAMM</name>
<evidence type="ECO:0000256" key="6">
    <source>
        <dbReference type="ARBA" id="ARBA00022763"/>
    </source>
</evidence>
<comment type="subcellular location">
    <subcellularLocation>
        <location evidence="12">Cytoplasm</location>
    </subcellularLocation>
</comment>
<feature type="active site" evidence="12">
    <location>
        <position position="22"/>
    </location>
</feature>
<evidence type="ECO:0000256" key="8">
    <source>
        <dbReference type="ARBA" id="ARBA00022842"/>
    </source>
</evidence>
<evidence type="ECO:0000256" key="10">
    <source>
        <dbReference type="ARBA" id="ARBA00023172"/>
    </source>
</evidence>
<reference evidence="15" key="1">
    <citation type="journal article" date="2019" name="Int. J. Syst. Evol. Microbiol.">
        <title>The Global Catalogue of Microorganisms (GCM) 10K type strain sequencing project: providing services to taxonomists for standard genome sequencing and annotation.</title>
        <authorList>
            <consortium name="The Broad Institute Genomics Platform"/>
            <consortium name="The Broad Institute Genome Sequencing Center for Infectious Disease"/>
            <person name="Wu L."/>
            <person name="Ma J."/>
        </authorList>
    </citation>
    <scope>NUCLEOTIDE SEQUENCE [LARGE SCALE GENOMIC DNA]</scope>
    <source>
        <strain evidence="15">CCUG 30340</strain>
    </source>
</reference>
<evidence type="ECO:0000256" key="4">
    <source>
        <dbReference type="ARBA" id="ARBA00022723"/>
    </source>
</evidence>
<evidence type="ECO:0000313" key="14">
    <source>
        <dbReference type="EMBL" id="MFC4819397.1"/>
    </source>
</evidence>
<keyword evidence="5 12" id="KW-0255">Endonuclease</keyword>
<keyword evidence="10 12" id="KW-0233">DNA recombination</keyword>
<evidence type="ECO:0000256" key="3">
    <source>
        <dbReference type="ARBA" id="ARBA00022722"/>
    </source>
</evidence>
<comment type="cofactor">
    <cofactor evidence="12">
        <name>Mg(2+)</name>
        <dbReference type="ChEBI" id="CHEBI:18420"/>
    </cofactor>
    <text evidence="12">Binds 2 Mg(2+) ion per subunit.</text>
</comment>
<dbReference type="Pfam" id="PF02075">
    <property type="entry name" value="RuvC"/>
    <property type="match status" value="1"/>
</dbReference>
<evidence type="ECO:0000313" key="15">
    <source>
        <dbReference type="Proteomes" id="UP001595886"/>
    </source>
</evidence>
<dbReference type="SUPFAM" id="SSF53098">
    <property type="entry name" value="Ribonuclease H-like"/>
    <property type="match status" value="1"/>
</dbReference>
<keyword evidence="7 12" id="KW-0378">Hydrolase</keyword>
<dbReference type="InterPro" id="IPR036397">
    <property type="entry name" value="RNaseH_sf"/>
</dbReference>
<gene>
    <name evidence="12 14" type="primary">ruvC</name>
    <name evidence="14" type="ORF">ACFO6Q_03630</name>
</gene>
<keyword evidence="8 12" id="KW-0460">Magnesium</keyword>
<dbReference type="Proteomes" id="UP001595886">
    <property type="component" value="Unassembled WGS sequence"/>
</dbReference>
<dbReference type="PANTHER" id="PTHR30194:SF3">
    <property type="entry name" value="CROSSOVER JUNCTION ENDODEOXYRIBONUCLEASE RUVC"/>
    <property type="match status" value="1"/>
</dbReference>
<proteinExistence type="inferred from homology"/>
<accession>A0ABV9QRH2</accession>
<comment type="catalytic activity">
    <reaction evidence="12">
        <text>Endonucleolytic cleavage at a junction such as a reciprocal single-stranded crossover between two homologous DNA duplexes (Holliday junction).</text>
        <dbReference type="EC" id="3.1.21.10"/>
    </reaction>
</comment>
<keyword evidence="4 12" id="KW-0479">Metal-binding</keyword>
<keyword evidence="9 12" id="KW-0238">DNA-binding</keyword>
<evidence type="ECO:0000256" key="1">
    <source>
        <dbReference type="ARBA" id="ARBA00009518"/>
    </source>
</evidence>
<comment type="similarity">
    <text evidence="1 12">Belongs to the RuvC family.</text>
</comment>
<dbReference type="EC" id="3.1.21.10" evidence="12 13"/>
<dbReference type="InterPro" id="IPR012337">
    <property type="entry name" value="RNaseH-like_sf"/>
</dbReference>
<evidence type="ECO:0000256" key="2">
    <source>
        <dbReference type="ARBA" id="ARBA00022490"/>
    </source>
</evidence>
<comment type="function">
    <text evidence="12">The RuvA-RuvB-RuvC complex processes Holliday junction (HJ) DNA during genetic recombination and DNA repair. Endonuclease that resolves HJ intermediates. Cleaves cruciform DNA by making single-stranded nicks across the HJ at symmetrical positions within the homologous arms, yielding a 5'-phosphate and a 3'-hydroxyl group; requires a central core of homology in the junction. The consensus cleavage sequence is 5'-(A/T)TT(C/G)-3'. Cleavage occurs on the 3'-side of the TT dinucleotide at the point of strand exchange. HJ branch migration catalyzed by RuvA-RuvB allows RuvC to scan DNA until it finds its consensus sequence, where it cleaves and resolves the cruciform DNA.</text>
</comment>
<dbReference type="PANTHER" id="PTHR30194">
    <property type="entry name" value="CROSSOVER JUNCTION ENDODEOXYRIBONUCLEASE RUVC"/>
    <property type="match status" value="1"/>
</dbReference>
<dbReference type="PROSITE" id="PS01321">
    <property type="entry name" value="RUVC"/>
    <property type="match status" value="1"/>
</dbReference>
<comment type="subunit">
    <text evidence="12">Homodimer which binds Holliday junction (HJ) DNA. The HJ becomes 2-fold symmetrical on binding to RuvC with unstacked arms; it has a different conformation from HJ DNA in complex with RuvA. In the full resolvosome a probable DNA-RuvA(4)-RuvB(12)-RuvC(2) complex forms which resolves the HJ.</text>
</comment>
<evidence type="ECO:0000256" key="5">
    <source>
        <dbReference type="ARBA" id="ARBA00022759"/>
    </source>
</evidence>
<dbReference type="EMBL" id="JBHSHD010000003">
    <property type="protein sequence ID" value="MFC4819397.1"/>
    <property type="molecule type" value="Genomic_DNA"/>
</dbReference>
<evidence type="ECO:0000256" key="11">
    <source>
        <dbReference type="ARBA" id="ARBA00023204"/>
    </source>
</evidence>
<feature type="binding site" evidence="12">
    <location>
        <position position="22"/>
    </location>
    <ligand>
        <name>Mg(2+)</name>
        <dbReference type="ChEBI" id="CHEBI:18420"/>
        <label>1</label>
    </ligand>
</feature>
<dbReference type="InterPro" id="IPR020563">
    <property type="entry name" value="X-over_junc_endoDNase_Mg_BS"/>
</dbReference>
<dbReference type="CDD" id="cd16962">
    <property type="entry name" value="RuvC"/>
    <property type="match status" value="1"/>
</dbReference>
<feature type="active site" evidence="12">
    <location>
        <position position="155"/>
    </location>
</feature>
<dbReference type="InterPro" id="IPR002176">
    <property type="entry name" value="X-over_junc_endoDNase_RuvC"/>
</dbReference>
<organism evidence="14 15">
    <name type="scientific">Dokdonella ginsengisoli</name>
    <dbReference type="NCBI Taxonomy" id="363846"/>
    <lineage>
        <taxon>Bacteria</taxon>
        <taxon>Pseudomonadati</taxon>
        <taxon>Pseudomonadota</taxon>
        <taxon>Gammaproteobacteria</taxon>
        <taxon>Lysobacterales</taxon>
        <taxon>Rhodanobacteraceae</taxon>
        <taxon>Dokdonella</taxon>
    </lineage>
</organism>
<dbReference type="Gene3D" id="3.30.420.10">
    <property type="entry name" value="Ribonuclease H-like superfamily/Ribonuclease H"/>
    <property type="match status" value="1"/>
</dbReference>
<keyword evidence="15" id="KW-1185">Reference proteome</keyword>
<evidence type="ECO:0000256" key="9">
    <source>
        <dbReference type="ARBA" id="ARBA00023125"/>
    </source>
</evidence>
<keyword evidence="3 12" id="KW-0540">Nuclease</keyword>
<comment type="caution">
    <text evidence="14">The sequence shown here is derived from an EMBL/GenBank/DDBJ whole genome shotgun (WGS) entry which is preliminary data.</text>
</comment>
<feature type="active site" evidence="12">
    <location>
        <position position="83"/>
    </location>
</feature>
<keyword evidence="11 12" id="KW-0234">DNA repair</keyword>
<dbReference type="HAMAP" id="MF_00034">
    <property type="entry name" value="RuvC"/>
    <property type="match status" value="1"/>
</dbReference>
<evidence type="ECO:0000256" key="13">
    <source>
        <dbReference type="NCBIfam" id="TIGR00228"/>
    </source>
</evidence>
<dbReference type="NCBIfam" id="TIGR00228">
    <property type="entry name" value="ruvC"/>
    <property type="match status" value="1"/>
</dbReference>